<evidence type="ECO:0000313" key="3">
    <source>
        <dbReference type="EMBL" id="TYR33734.1"/>
    </source>
</evidence>
<protein>
    <submittedName>
        <fullName evidence="3">MCE family protein</fullName>
    </submittedName>
</protein>
<gene>
    <name evidence="3" type="ORF">FY036_06680</name>
</gene>
<dbReference type="PANTHER" id="PTHR36698:SF2">
    <property type="entry name" value="MCE_MLAD DOMAIN-CONTAINING PROTEIN"/>
    <property type="match status" value="1"/>
</dbReference>
<keyword evidence="4" id="KW-1185">Reference proteome</keyword>
<evidence type="ECO:0000313" key="4">
    <source>
        <dbReference type="Proteomes" id="UP000323258"/>
    </source>
</evidence>
<feature type="transmembrane region" description="Helical" evidence="1">
    <location>
        <begin position="7"/>
        <end position="27"/>
    </location>
</feature>
<sequence length="458" mass="48308">METRANYVIVGIFTVLSVLAAFGFVYWTSGVGDRGEVSTLRFRIPGSASGLTRGSVVLFNGIKVGDVTRVYIDVSNPSVAIAEAEVDRLTPITESTQADVGLAGLTTGQANIELRGGNPAEPNLLDLAEAEGTIAEMTANPSAVSNLLESAQNIFRRADSVLSDLEGLAGDARGPITQTLRNVEEFSGALSRNAEGIDRFLASVTSMSETLSGVSGRLDSTLAAAEDLIRSVDTDQISATVNNIEQFTRRIDEASSGLEGIMGEVNSAASEIARFSASANDTLAKIDGVLDGVDAAAVRTALTNFEQASTTVNAAVNDVAKVTERFGERAGDIDGIITDAQQIAARLNEASKRVDGVLARVDSLLGSGEAEGLMSDAGETLRAFREVADTLNARMGTITDGLARFSGQGLREVESLVRDSRRSITRIEQAITDLERNPQRIITGGAGSVREYDGRARR</sequence>
<evidence type="ECO:0000256" key="1">
    <source>
        <dbReference type="SAM" id="Phobius"/>
    </source>
</evidence>
<dbReference type="InterPro" id="IPR003399">
    <property type="entry name" value="Mce/MlaD"/>
</dbReference>
<dbReference type="AlphaFoldDB" id="A0A5D4GZX3"/>
<dbReference type="Pfam" id="PF02470">
    <property type="entry name" value="MlaD"/>
    <property type="match status" value="1"/>
</dbReference>
<dbReference type="OrthoDB" id="9808689at2"/>
<feature type="domain" description="Mce/MlaD" evidence="2">
    <location>
        <begin position="47"/>
        <end position="116"/>
    </location>
</feature>
<dbReference type="Gene3D" id="1.10.287.950">
    <property type="entry name" value="Methyl-accepting chemotaxis protein"/>
    <property type="match status" value="1"/>
</dbReference>
<comment type="caution">
    <text evidence="3">The sequence shown here is derived from an EMBL/GenBank/DDBJ whole genome shotgun (WGS) entry which is preliminary data.</text>
</comment>
<dbReference type="Proteomes" id="UP000323258">
    <property type="component" value="Unassembled WGS sequence"/>
</dbReference>
<dbReference type="SUPFAM" id="SSF58104">
    <property type="entry name" value="Methyl-accepting chemotaxis protein (MCP) signaling domain"/>
    <property type="match status" value="1"/>
</dbReference>
<keyword evidence="1" id="KW-0472">Membrane</keyword>
<dbReference type="RefSeq" id="WP_148913940.1">
    <property type="nucleotide sequence ID" value="NZ_VSZS01000058.1"/>
</dbReference>
<evidence type="ECO:0000259" key="2">
    <source>
        <dbReference type="Pfam" id="PF02470"/>
    </source>
</evidence>
<keyword evidence="1" id="KW-0812">Transmembrane</keyword>
<dbReference type="PANTHER" id="PTHR36698">
    <property type="entry name" value="BLL5892 PROTEIN"/>
    <property type="match status" value="1"/>
</dbReference>
<name>A0A5D4GZX3_9HYPH</name>
<dbReference type="EMBL" id="VSZS01000058">
    <property type="protein sequence ID" value="TYR33734.1"/>
    <property type="molecule type" value="Genomic_DNA"/>
</dbReference>
<proteinExistence type="predicted"/>
<reference evidence="3 4" key="1">
    <citation type="submission" date="2019-08" db="EMBL/GenBank/DDBJ databases">
        <authorList>
            <person name="Seo Y.L."/>
        </authorList>
    </citation>
    <scope>NUCLEOTIDE SEQUENCE [LARGE SCALE GENOMIC DNA]</scope>
    <source>
        <strain evidence="3 4">MaA-C15</strain>
    </source>
</reference>
<accession>A0A5D4GZX3</accession>
<organism evidence="3 4">
    <name type="scientific">Neoaquamicrobium microcysteis</name>
    <dbReference type="NCBI Taxonomy" id="2682781"/>
    <lineage>
        <taxon>Bacteria</taxon>
        <taxon>Pseudomonadati</taxon>
        <taxon>Pseudomonadota</taxon>
        <taxon>Alphaproteobacteria</taxon>
        <taxon>Hyphomicrobiales</taxon>
        <taxon>Phyllobacteriaceae</taxon>
        <taxon>Neoaquamicrobium</taxon>
    </lineage>
</organism>
<reference evidence="3 4" key="2">
    <citation type="submission" date="2019-09" db="EMBL/GenBank/DDBJ databases">
        <title>Mesorhizobium sp. MaA-C15 isolated from Microcystis aeruginosa.</title>
        <authorList>
            <person name="Jeong S.E."/>
            <person name="Jin H.M."/>
            <person name="Jeon C.O."/>
        </authorList>
    </citation>
    <scope>NUCLEOTIDE SEQUENCE [LARGE SCALE GENOMIC DNA]</scope>
    <source>
        <strain evidence="3 4">MaA-C15</strain>
    </source>
</reference>
<keyword evidence="1" id="KW-1133">Transmembrane helix</keyword>